<evidence type="ECO:0000313" key="6">
    <source>
        <dbReference type="EMBL" id="WBL36397.1"/>
    </source>
</evidence>
<proteinExistence type="inferred from homology"/>
<evidence type="ECO:0000256" key="4">
    <source>
        <dbReference type="SAM" id="Phobius"/>
    </source>
</evidence>
<keyword evidence="7" id="KW-1185">Reference proteome</keyword>
<feature type="domain" description="HAMP" evidence="5">
    <location>
        <begin position="114"/>
        <end position="164"/>
    </location>
</feature>
<accession>A0ABY7M7A0</accession>
<dbReference type="SMART" id="SM00304">
    <property type="entry name" value="HAMP"/>
    <property type="match status" value="1"/>
</dbReference>
<evidence type="ECO:0000256" key="1">
    <source>
        <dbReference type="ARBA" id="ARBA00022500"/>
    </source>
</evidence>
<keyword evidence="4" id="KW-0812">Transmembrane</keyword>
<feature type="transmembrane region" description="Helical" evidence="4">
    <location>
        <begin position="15"/>
        <end position="40"/>
    </location>
</feature>
<feature type="transmembrane region" description="Helical" evidence="4">
    <location>
        <begin position="52"/>
        <end position="72"/>
    </location>
</feature>
<dbReference type="PANTHER" id="PTHR43531">
    <property type="entry name" value="PROTEIN ICFG"/>
    <property type="match status" value="1"/>
</dbReference>
<name>A0ABY7M7A0_9CHLR</name>
<dbReference type="Pfam" id="PF00672">
    <property type="entry name" value="HAMP"/>
    <property type="match status" value="1"/>
</dbReference>
<dbReference type="SUPFAM" id="SSF58104">
    <property type="entry name" value="Methyl-accepting chemotaxis protein (MCP) signaling domain"/>
    <property type="match status" value="1"/>
</dbReference>
<dbReference type="PROSITE" id="PS51257">
    <property type="entry name" value="PROKAR_LIPOPROTEIN"/>
    <property type="match status" value="1"/>
</dbReference>
<dbReference type="InterPro" id="IPR003660">
    <property type="entry name" value="HAMP_dom"/>
</dbReference>
<evidence type="ECO:0000259" key="5">
    <source>
        <dbReference type="PROSITE" id="PS50885"/>
    </source>
</evidence>
<reference evidence="6 7" key="1">
    <citation type="journal article" date="2023" name="ISME J.">
        <title>Thermophilic Dehalococcoidia with unusual traits shed light on an unexpected past.</title>
        <authorList>
            <person name="Palmer M."/>
            <person name="Covington J.K."/>
            <person name="Zhou E.M."/>
            <person name="Thomas S.C."/>
            <person name="Habib N."/>
            <person name="Seymour C.O."/>
            <person name="Lai D."/>
            <person name="Johnston J."/>
            <person name="Hashimi A."/>
            <person name="Jiao J.Y."/>
            <person name="Muok A.R."/>
            <person name="Liu L."/>
            <person name="Xian W.D."/>
            <person name="Zhi X.Y."/>
            <person name="Li M.M."/>
            <person name="Silva L.P."/>
            <person name="Bowen B.P."/>
            <person name="Louie K."/>
            <person name="Briegel A."/>
            <person name="Pett-Ridge J."/>
            <person name="Weber P.K."/>
            <person name="Tocheva E.I."/>
            <person name="Woyke T."/>
            <person name="Northen T.R."/>
            <person name="Mayali X."/>
            <person name="Li W.J."/>
            <person name="Hedlund B.P."/>
        </authorList>
    </citation>
    <scope>NUCLEOTIDE SEQUENCE [LARGE SCALE GENOMIC DNA]</scope>
    <source>
        <strain evidence="6 7">YIM 72310</strain>
    </source>
</reference>
<organism evidence="6 7">
    <name type="scientific">Tepidiforma flava</name>
    <dbReference type="NCBI Taxonomy" id="3004094"/>
    <lineage>
        <taxon>Bacteria</taxon>
        <taxon>Bacillati</taxon>
        <taxon>Chloroflexota</taxon>
        <taxon>Tepidiformia</taxon>
        <taxon>Tepidiformales</taxon>
        <taxon>Tepidiformaceae</taxon>
        <taxon>Tepidiforma</taxon>
    </lineage>
</organism>
<keyword evidence="1" id="KW-0145">Chemotaxis</keyword>
<dbReference type="Proteomes" id="UP001212803">
    <property type="component" value="Chromosome"/>
</dbReference>
<dbReference type="CDD" id="cd06225">
    <property type="entry name" value="HAMP"/>
    <property type="match status" value="1"/>
</dbReference>
<keyword evidence="4" id="KW-1133">Transmembrane helix</keyword>
<dbReference type="RefSeq" id="WP_270056921.1">
    <property type="nucleotide sequence ID" value="NZ_CP115149.1"/>
</dbReference>
<dbReference type="InterPro" id="IPR051310">
    <property type="entry name" value="MCP_chemotaxis"/>
</dbReference>
<feature type="region of interest" description="Disordered" evidence="3">
    <location>
        <begin position="237"/>
        <end position="265"/>
    </location>
</feature>
<keyword evidence="4" id="KW-0472">Membrane</keyword>
<dbReference type="PROSITE" id="PS50885">
    <property type="entry name" value="HAMP"/>
    <property type="match status" value="1"/>
</dbReference>
<dbReference type="Gene3D" id="1.10.287.950">
    <property type="entry name" value="Methyl-accepting chemotaxis protein"/>
    <property type="match status" value="1"/>
</dbReference>
<comment type="similarity">
    <text evidence="2">Belongs to the methyl-accepting chemotaxis (MCP) protein family.</text>
</comment>
<dbReference type="PANTHER" id="PTHR43531:SF11">
    <property type="entry name" value="METHYL-ACCEPTING CHEMOTAXIS PROTEIN 3"/>
    <property type="match status" value="1"/>
</dbReference>
<evidence type="ECO:0000256" key="3">
    <source>
        <dbReference type="SAM" id="MobiDB-lite"/>
    </source>
</evidence>
<dbReference type="EMBL" id="CP115149">
    <property type="protein sequence ID" value="WBL36397.1"/>
    <property type="molecule type" value="Genomic_DNA"/>
</dbReference>
<gene>
    <name evidence="6" type="ORF">O0235_02165</name>
</gene>
<evidence type="ECO:0000313" key="7">
    <source>
        <dbReference type="Proteomes" id="UP001212803"/>
    </source>
</evidence>
<sequence>MSETGSRGLLSRISVANLLLAACFGTVAMIAVMGALGYSFLAGAGEAGKARLLAGIAAAAGIGAAAAGVWLWRQIRAGSEPVVRAARDLALGILPAEPPSGGVGEFAQLADSFGEAIAQLRRLSEVAQKIAAGDLTTPVPKVSEQDVLGCAMQGMVDNLRDVVGKVLTGTREVVAASEEVGTSSDLMRSAAQEIANATGEVSASSVHLAELASTSDRDAAELTGALEAMVESARESAEAARVAGGGGTDRPADRRGDGARLAGGG</sequence>
<evidence type="ECO:0000256" key="2">
    <source>
        <dbReference type="ARBA" id="ARBA00029447"/>
    </source>
</evidence>
<protein>
    <submittedName>
        <fullName evidence="6">Methyl-accepting chemotaxis protein</fullName>
    </submittedName>
</protein>